<organism evidence="2 3">
    <name type="scientific">Pseudoloma neurophilia</name>
    <dbReference type="NCBI Taxonomy" id="146866"/>
    <lineage>
        <taxon>Eukaryota</taxon>
        <taxon>Fungi</taxon>
        <taxon>Fungi incertae sedis</taxon>
        <taxon>Microsporidia</taxon>
        <taxon>Pseudoloma</taxon>
    </lineage>
</organism>
<comment type="caution">
    <text evidence="2">The sequence shown here is derived from an EMBL/GenBank/DDBJ whole genome shotgun (WGS) entry which is preliminary data.</text>
</comment>
<keyword evidence="3" id="KW-1185">Reference proteome</keyword>
<dbReference type="InterPro" id="IPR006575">
    <property type="entry name" value="RWD_dom"/>
</dbReference>
<dbReference type="Pfam" id="PF05773">
    <property type="entry name" value="RWD"/>
    <property type="match status" value="1"/>
</dbReference>
<gene>
    <name evidence="2" type="ORF">M153_68550001097</name>
</gene>
<dbReference type="Gene3D" id="3.10.110.10">
    <property type="entry name" value="Ubiquitin Conjugating Enzyme"/>
    <property type="match status" value="1"/>
</dbReference>
<protein>
    <submittedName>
        <fullName evidence="2">Putative Ubiquitin-conjugating enzyme/RWD-like protein</fullName>
    </submittedName>
</protein>
<evidence type="ECO:0000313" key="2">
    <source>
        <dbReference type="EMBL" id="KRH92373.1"/>
    </source>
</evidence>
<dbReference type="SUPFAM" id="SSF54495">
    <property type="entry name" value="UBC-like"/>
    <property type="match status" value="1"/>
</dbReference>
<sequence>MDLTSELDVCRQIFGDKIEIEENNVKIVTIFGILHFMIPENYPKIPLQIDIENVADGTSEESKEFLLEKISEIGECPMIYPLVSFFHDFYEQNRRSKNDSNNSHVFETSYDIIEDYDLKMTASDFEKWMIENIEKELQKDGQSGKEYFQSLKKDTYNEKF</sequence>
<name>A0A0R0LWU8_9MICR</name>
<dbReference type="VEuPathDB" id="MicrosporidiaDB:M153_68550001097"/>
<dbReference type="EMBL" id="LGUB01000978">
    <property type="protein sequence ID" value="KRH92373.1"/>
    <property type="molecule type" value="Genomic_DNA"/>
</dbReference>
<dbReference type="AlphaFoldDB" id="A0A0R0LWU8"/>
<proteinExistence type="predicted"/>
<dbReference type="Proteomes" id="UP000051530">
    <property type="component" value="Unassembled WGS sequence"/>
</dbReference>
<reference evidence="2 3" key="1">
    <citation type="submission" date="2015-07" db="EMBL/GenBank/DDBJ databases">
        <title>The genome of Pseudoloma neurophilia, a relevant intracellular parasite of the zebrafish.</title>
        <authorList>
            <person name="Ndikumana S."/>
            <person name="Pelin A."/>
            <person name="Sanders J."/>
            <person name="Corradi N."/>
        </authorList>
    </citation>
    <scope>NUCLEOTIDE SEQUENCE [LARGE SCALE GENOMIC DNA]</scope>
    <source>
        <strain evidence="2 3">MK1</strain>
    </source>
</reference>
<dbReference type="OrthoDB" id="2190737at2759"/>
<evidence type="ECO:0000259" key="1">
    <source>
        <dbReference type="Pfam" id="PF05773"/>
    </source>
</evidence>
<dbReference type="InterPro" id="IPR016135">
    <property type="entry name" value="UBQ-conjugating_enzyme/RWD"/>
</dbReference>
<evidence type="ECO:0000313" key="3">
    <source>
        <dbReference type="Proteomes" id="UP000051530"/>
    </source>
</evidence>
<accession>A0A0R0LWU8</accession>
<feature type="domain" description="RWD" evidence="1">
    <location>
        <begin position="5"/>
        <end position="88"/>
    </location>
</feature>